<name>A0AAW1VX02_RUBAR</name>
<accession>A0AAW1VX02</accession>
<evidence type="ECO:0000313" key="3">
    <source>
        <dbReference type="Proteomes" id="UP001457282"/>
    </source>
</evidence>
<dbReference type="AlphaFoldDB" id="A0AAW1VX02"/>
<proteinExistence type="predicted"/>
<protein>
    <submittedName>
        <fullName evidence="2">Uncharacterized protein</fullName>
    </submittedName>
</protein>
<organism evidence="2 3">
    <name type="scientific">Rubus argutus</name>
    <name type="common">Southern blackberry</name>
    <dbReference type="NCBI Taxonomy" id="59490"/>
    <lineage>
        <taxon>Eukaryota</taxon>
        <taxon>Viridiplantae</taxon>
        <taxon>Streptophyta</taxon>
        <taxon>Embryophyta</taxon>
        <taxon>Tracheophyta</taxon>
        <taxon>Spermatophyta</taxon>
        <taxon>Magnoliopsida</taxon>
        <taxon>eudicotyledons</taxon>
        <taxon>Gunneridae</taxon>
        <taxon>Pentapetalae</taxon>
        <taxon>rosids</taxon>
        <taxon>fabids</taxon>
        <taxon>Rosales</taxon>
        <taxon>Rosaceae</taxon>
        <taxon>Rosoideae</taxon>
        <taxon>Rosoideae incertae sedis</taxon>
        <taxon>Rubus</taxon>
    </lineage>
</organism>
<gene>
    <name evidence="2" type="ORF">M0R45_036145</name>
</gene>
<feature type="compositionally biased region" description="Basic residues" evidence="1">
    <location>
        <begin position="57"/>
        <end position="67"/>
    </location>
</feature>
<evidence type="ECO:0000256" key="1">
    <source>
        <dbReference type="SAM" id="MobiDB-lite"/>
    </source>
</evidence>
<sequence>MSSPCSFPNHHVVPVATVYAAINGSQIDVDSIPPSHSHTAPSPCGFQSLCPKLTRTSSRRARARAQHLGRTSSAHSQARLRALLGVARS</sequence>
<feature type="region of interest" description="Disordered" evidence="1">
    <location>
        <begin position="55"/>
        <end position="76"/>
    </location>
</feature>
<dbReference type="Proteomes" id="UP001457282">
    <property type="component" value="Unassembled WGS sequence"/>
</dbReference>
<keyword evidence="3" id="KW-1185">Reference proteome</keyword>
<dbReference type="EMBL" id="JBEDUW010000007">
    <property type="protein sequence ID" value="KAK9912275.1"/>
    <property type="molecule type" value="Genomic_DNA"/>
</dbReference>
<evidence type="ECO:0000313" key="2">
    <source>
        <dbReference type="EMBL" id="KAK9912275.1"/>
    </source>
</evidence>
<reference evidence="2 3" key="1">
    <citation type="journal article" date="2023" name="G3 (Bethesda)">
        <title>A chromosome-length genome assembly and annotation of blackberry (Rubus argutus, cv. 'Hillquist').</title>
        <authorList>
            <person name="Bruna T."/>
            <person name="Aryal R."/>
            <person name="Dudchenko O."/>
            <person name="Sargent D.J."/>
            <person name="Mead D."/>
            <person name="Buti M."/>
            <person name="Cavallini A."/>
            <person name="Hytonen T."/>
            <person name="Andres J."/>
            <person name="Pham M."/>
            <person name="Weisz D."/>
            <person name="Mascagni F."/>
            <person name="Usai G."/>
            <person name="Natali L."/>
            <person name="Bassil N."/>
            <person name="Fernandez G.E."/>
            <person name="Lomsadze A."/>
            <person name="Armour M."/>
            <person name="Olukolu B."/>
            <person name="Poorten T."/>
            <person name="Britton C."/>
            <person name="Davik J."/>
            <person name="Ashrafi H."/>
            <person name="Aiden E.L."/>
            <person name="Borodovsky M."/>
            <person name="Worthington M."/>
        </authorList>
    </citation>
    <scope>NUCLEOTIDE SEQUENCE [LARGE SCALE GENOMIC DNA]</scope>
    <source>
        <strain evidence="2">PI 553951</strain>
    </source>
</reference>
<comment type="caution">
    <text evidence="2">The sequence shown here is derived from an EMBL/GenBank/DDBJ whole genome shotgun (WGS) entry which is preliminary data.</text>
</comment>